<feature type="transmembrane region" description="Helical" evidence="1">
    <location>
        <begin position="273"/>
        <end position="303"/>
    </location>
</feature>
<feature type="transmembrane region" description="Helical" evidence="1">
    <location>
        <begin position="240"/>
        <end position="261"/>
    </location>
</feature>
<feature type="transmembrane region" description="Helical" evidence="1">
    <location>
        <begin position="210"/>
        <end position="233"/>
    </location>
</feature>
<dbReference type="EMBL" id="JWHL01000026">
    <property type="protein sequence ID" value="MBR1369939.1"/>
    <property type="molecule type" value="Genomic_DNA"/>
</dbReference>
<name>A0A8J8B6C2_9EURY</name>
<reference evidence="2" key="1">
    <citation type="submission" date="2014-12" db="EMBL/GenBank/DDBJ databases">
        <authorList>
            <person name="Huang H.-H."/>
            <person name="Chen S.-C."/>
            <person name="Lai M.-C."/>
        </authorList>
    </citation>
    <scope>NUCLEOTIDE SEQUENCE</scope>
    <source>
        <strain evidence="2">K1F9705b</strain>
    </source>
</reference>
<proteinExistence type="predicted"/>
<feature type="transmembrane region" description="Helical" evidence="1">
    <location>
        <begin position="7"/>
        <end position="27"/>
    </location>
</feature>
<feature type="transmembrane region" description="Helical" evidence="1">
    <location>
        <begin position="128"/>
        <end position="147"/>
    </location>
</feature>
<feature type="transmembrane region" description="Helical" evidence="1">
    <location>
        <begin position="60"/>
        <end position="78"/>
    </location>
</feature>
<evidence type="ECO:0000313" key="3">
    <source>
        <dbReference type="Proteomes" id="UP000730161"/>
    </source>
</evidence>
<dbReference type="Proteomes" id="UP000730161">
    <property type="component" value="Unassembled WGS sequence"/>
</dbReference>
<feature type="transmembrane region" description="Helical" evidence="1">
    <location>
        <begin position="85"/>
        <end position="108"/>
    </location>
</feature>
<comment type="caution">
    <text evidence="2">The sequence shown here is derived from an EMBL/GenBank/DDBJ whole genome shotgun (WGS) entry which is preliminary data.</text>
</comment>
<feature type="transmembrane region" description="Helical" evidence="1">
    <location>
        <begin position="374"/>
        <end position="396"/>
    </location>
</feature>
<sequence>MYTMIKKINYAIIITILLIVIATAFSLPSSPLDFYTPHHTANLFLPNYGYESQYSTQPNVYPTLLLYYNYYKVILELVSGDIMKYTHLCIIIDIIISITSLILISYFFTQDYKLSLMLGLFLGFTSTYKGMLILMFVLSLYFVLKYITTHSRNSIYASLLIFFYGIGVFYWHSLSMALLLIVLSILWITYLNTRFMNGWNFSLDGVDNRYITSHIVYTSLLCIIIVVISWVYIRTRQFHIVLTSSNILELIDLKYLLHIAINKGSDLPSEYNYMFHFVIPLGTIDFGRYLTYLIIYIYISFLAINYMRGKNKPQVIVLLLFALFIADVFLKLFYYTSTGIINVAITINLILPVFLIYLLIETRSNVNQQITGKVIKYSIILLIIVTLTLTTVSSLYTERTQYPSGVTNFESYTSSIYWLVNHAKDNKAQVITDADTGGYWQIIYVKEKLYYYTDIQIGTLSEHRYKQLSFNNTESYGPTTLIFNKKIEDRNLAFFSLEGWKIFKPIPKVNYDKNFLLSSYNDGTIIIYLNPSN</sequence>
<accession>A0A8J8B6C2</accession>
<evidence type="ECO:0000256" key="1">
    <source>
        <dbReference type="SAM" id="Phobius"/>
    </source>
</evidence>
<dbReference type="AlphaFoldDB" id="A0A8J8B6C2"/>
<protein>
    <submittedName>
        <fullName evidence="2">Uncharacterized protein</fullName>
    </submittedName>
</protein>
<keyword evidence="1" id="KW-0812">Transmembrane</keyword>
<keyword evidence="3" id="KW-1185">Reference proteome</keyword>
<organism evidence="2 3">
    <name type="scientific">Methanocalculus chunghsingensis</name>
    <dbReference type="NCBI Taxonomy" id="156457"/>
    <lineage>
        <taxon>Archaea</taxon>
        <taxon>Methanobacteriati</taxon>
        <taxon>Methanobacteriota</taxon>
        <taxon>Stenosarchaea group</taxon>
        <taxon>Methanomicrobia</taxon>
        <taxon>Methanomicrobiales</taxon>
        <taxon>Methanocalculaceae</taxon>
        <taxon>Methanocalculus</taxon>
    </lineage>
</organism>
<keyword evidence="1" id="KW-1133">Transmembrane helix</keyword>
<evidence type="ECO:0000313" key="2">
    <source>
        <dbReference type="EMBL" id="MBR1369939.1"/>
    </source>
</evidence>
<feature type="transmembrane region" description="Helical" evidence="1">
    <location>
        <begin position="340"/>
        <end position="362"/>
    </location>
</feature>
<gene>
    <name evidence="2" type="ORF">RJ53_10810</name>
</gene>
<feature type="transmembrane region" description="Helical" evidence="1">
    <location>
        <begin position="159"/>
        <end position="190"/>
    </location>
</feature>
<feature type="transmembrane region" description="Helical" evidence="1">
    <location>
        <begin position="315"/>
        <end position="334"/>
    </location>
</feature>
<keyword evidence="1" id="KW-0472">Membrane</keyword>